<dbReference type="Proteomes" id="UP000199455">
    <property type="component" value="Unassembled WGS sequence"/>
</dbReference>
<feature type="domain" description="RagB/SusD" evidence="6">
    <location>
        <begin position="299"/>
        <end position="568"/>
    </location>
</feature>
<keyword evidence="5" id="KW-0998">Cell outer membrane</keyword>
<evidence type="ECO:0000313" key="8">
    <source>
        <dbReference type="EMBL" id="SDE14314.1"/>
    </source>
</evidence>
<accession>A0A1G7AH97</accession>
<dbReference type="Pfam" id="PF14322">
    <property type="entry name" value="SusD-like_3"/>
    <property type="match status" value="1"/>
</dbReference>
<dbReference type="SUPFAM" id="SSF48452">
    <property type="entry name" value="TPR-like"/>
    <property type="match status" value="1"/>
</dbReference>
<name>A0A1G7AH97_9SPHI</name>
<sequence>MLNFNAGDMKIKIKEIVGTLAVIIIGFSACKKPMYETEPTTADLSYTFDKTDSLGVQAKAFLADIYSYLPNGYNRIGNDVLDAASDDAISSSPSSTIEYFVNGRISAVTPVDNSWDNNYKTIRKANVFLANIDVVPLNQKGLKAYWKAEARILRAIAYFELIKRYGGVPLMGDRVLGIDDNIEMPRNTYTECLKYLLDECEALKTIARPDNTLASDEDFGRVTQGVALALKARALLYDASPLNNPNNDLAKWAAAAQAAKDVMNLNVFSLASAYTTVFNTRKNSEIILAYQRAVNFDVETRNAPIGYTANNASGSGYTSPTQELVDAFDMSNGRAITDPASGYNPADPYTGRDPRFALTILHNNAKWLNRSVQTYDGGLDKPGSTVNVQTRTGYYMRKFMNETFVTATVYSNQTHNFPIFRYAEVLLNYAEAMNEAADNAVNRTEAFNQLKALRLRAGIPIGTTAGYQHGLKTTMTQAEMREAIRHERRVEMAFEEQRFWDIRRWKIAETVLNSTLHGMQIIKNANGTFSYTRTDALNVTFDATKMYRYPIAASEVNKNRNLTQNPGW</sequence>
<dbReference type="GO" id="GO:0009279">
    <property type="term" value="C:cell outer membrane"/>
    <property type="evidence" value="ECO:0007669"/>
    <property type="project" value="UniProtKB-SubCell"/>
</dbReference>
<evidence type="ECO:0000256" key="3">
    <source>
        <dbReference type="ARBA" id="ARBA00022729"/>
    </source>
</evidence>
<dbReference type="InterPro" id="IPR012944">
    <property type="entry name" value="SusD_RagB_dom"/>
</dbReference>
<reference evidence="9" key="1">
    <citation type="submission" date="2016-10" db="EMBL/GenBank/DDBJ databases">
        <authorList>
            <person name="Varghese N."/>
            <person name="Submissions S."/>
        </authorList>
    </citation>
    <scope>NUCLEOTIDE SEQUENCE [LARGE SCALE GENOMIC DNA]</scope>
    <source>
        <strain evidence="9">DSM 18609</strain>
    </source>
</reference>
<proteinExistence type="inferred from homology"/>
<keyword evidence="4" id="KW-0472">Membrane</keyword>
<evidence type="ECO:0000313" key="9">
    <source>
        <dbReference type="Proteomes" id="UP000199455"/>
    </source>
</evidence>
<gene>
    <name evidence="8" type="ORF">SAMN04488024_112100</name>
</gene>
<dbReference type="AlphaFoldDB" id="A0A1G7AH97"/>
<organism evidence="8 9">
    <name type="scientific">Pedobacter soli</name>
    <dbReference type="NCBI Taxonomy" id="390242"/>
    <lineage>
        <taxon>Bacteria</taxon>
        <taxon>Pseudomonadati</taxon>
        <taxon>Bacteroidota</taxon>
        <taxon>Sphingobacteriia</taxon>
        <taxon>Sphingobacteriales</taxon>
        <taxon>Sphingobacteriaceae</taxon>
        <taxon>Pedobacter</taxon>
    </lineage>
</organism>
<protein>
    <submittedName>
        <fullName evidence="8">Starch-binding associating with outer membrane</fullName>
    </submittedName>
</protein>
<dbReference type="Pfam" id="PF07980">
    <property type="entry name" value="SusD_RagB"/>
    <property type="match status" value="1"/>
</dbReference>
<evidence type="ECO:0000256" key="1">
    <source>
        <dbReference type="ARBA" id="ARBA00004442"/>
    </source>
</evidence>
<evidence type="ECO:0000256" key="2">
    <source>
        <dbReference type="ARBA" id="ARBA00006275"/>
    </source>
</evidence>
<evidence type="ECO:0000259" key="6">
    <source>
        <dbReference type="Pfam" id="PF07980"/>
    </source>
</evidence>
<evidence type="ECO:0000256" key="4">
    <source>
        <dbReference type="ARBA" id="ARBA00023136"/>
    </source>
</evidence>
<dbReference type="InterPro" id="IPR033985">
    <property type="entry name" value="SusD-like_N"/>
</dbReference>
<comment type="similarity">
    <text evidence="2">Belongs to the SusD family.</text>
</comment>
<evidence type="ECO:0000256" key="5">
    <source>
        <dbReference type="ARBA" id="ARBA00023237"/>
    </source>
</evidence>
<evidence type="ECO:0000259" key="7">
    <source>
        <dbReference type="Pfam" id="PF14322"/>
    </source>
</evidence>
<dbReference type="Gene3D" id="1.25.40.390">
    <property type="match status" value="1"/>
</dbReference>
<feature type="domain" description="SusD-like N-terminal" evidence="7">
    <location>
        <begin position="76"/>
        <end position="199"/>
    </location>
</feature>
<comment type="subcellular location">
    <subcellularLocation>
        <location evidence="1">Cell outer membrane</location>
    </subcellularLocation>
</comment>
<dbReference type="InterPro" id="IPR011990">
    <property type="entry name" value="TPR-like_helical_dom_sf"/>
</dbReference>
<dbReference type="STRING" id="390242.SAMN04488024_112100"/>
<keyword evidence="3" id="KW-0732">Signal</keyword>
<keyword evidence="9" id="KW-1185">Reference proteome</keyword>
<dbReference type="EMBL" id="FMZH01000012">
    <property type="protein sequence ID" value="SDE14314.1"/>
    <property type="molecule type" value="Genomic_DNA"/>
</dbReference>